<name>C7NAX5_LEPBD</name>
<dbReference type="RefSeq" id="WP_015769647.1">
    <property type="nucleotide sequence ID" value="NC_013192.1"/>
</dbReference>
<organism evidence="2 3">
    <name type="scientific">Leptotrichia buccalis (strain ATCC 14201 / DSM 1135 / JCM 12969 / NCTC 10249 / C-1013-b)</name>
    <dbReference type="NCBI Taxonomy" id="523794"/>
    <lineage>
        <taxon>Bacteria</taxon>
        <taxon>Fusobacteriati</taxon>
        <taxon>Fusobacteriota</taxon>
        <taxon>Fusobacteriia</taxon>
        <taxon>Fusobacteriales</taxon>
        <taxon>Leptotrichiaceae</taxon>
        <taxon>Leptotrichia</taxon>
    </lineage>
</organism>
<gene>
    <name evidence="2" type="ordered locus">Lebu_1426</name>
</gene>
<protein>
    <recommendedName>
        <fullName evidence="4">MORN variant repeat protein</fullName>
    </recommendedName>
</protein>
<dbReference type="OrthoDB" id="80227at2"/>
<evidence type="ECO:0000313" key="2">
    <source>
        <dbReference type="EMBL" id="ACV39306.1"/>
    </source>
</evidence>
<accession>C7NAX5</accession>
<dbReference type="AlphaFoldDB" id="C7NAX5"/>
<dbReference type="HOGENOM" id="CLU_1452769_0_0_0"/>
<feature type="chain" id="PRO_5002980691" description="MORN variant repeat protein" evidence="1">
    <location>
        <begin position="24"/>
        <end position="178"/>
    </location>
</feature>
<proteinExistence type="predicted"/>
<evidence type="ECO:0000313" key="3">
    <source>
        <dbReference type="Proteomes" id="UP000001910"/>
    </source>
</evidence>
<sequence length="178" mass="21123">MKKIMNFVLFMLCLFSFNIAVNAAAKINPVIQEIRNEKSRTDKEKLTVREEVADDEAGVAEVSYYYKGNILRKIICHNHFETGTEYREYYIKNNKVYFIYEKMTHTEHIIKVMPTGESIWKENPKVLGISEKRYYFDSNGEIVRYVDEKGNIHENDSQMKEADKEIRLYKPSFLENRL</sequence>
<dbReference type="EMBL" id="CP001685">
    <property type="protein sequence ID" value="ACV39306.1"/>
    <property type="molecule type" value="Genomic_DNA"/>
</dbReference>
<evidence type="ECO:0008006" key="4">
    <source>
        <dbReference type="Google" id="ProtNLM"/>
    </source>
</evidence>
<keyword evidence="1" id="KW-0732">Signal</keyword>
<evidence type="ECO:0000256" key="1">
    <source>
        <dbReference type="SAM" id="SignalP"/>
    </source>
</evidence>
<dbReference type="KEGG" id="lba:Lebu_1426"/>
<keyword evidence="3" id="KW-1185">Reference proteome</keyword>
<feature type="signal peptide" evidence="1">
    <location>
        <begin position="1"/>
        <end position="23"/>
    </location>
</feature>
<dbReference type="Proteomes" id="UP000001910">
    <property type="component" value="Chromosome"/>
</dbReference>
<reference evidence="2 3" key="1">
    <citation type="journal article" date="2009" name="Stand. Genomic Sci.">
        <title>Complete genome sequence of Leptotrichia buccalis type strain (C-1013-b).</title>
        <authorList>
            <person name="Ivanova N."/>
            <person name="Gronow S."/>
            <person name="Lapidus A."/>
            <person name="Copeland A."/>
            <person name="Glavina Del Rio T."/>
            <person name="Nolan M."/>
            <person name="Lucas S."/>
            <person name="Chen F."/>
            <person name="Tice H."/>
            <person name="Cheng J.F."/>
            <person name="Saunders E."/>
            <person name="Bruce D."/>
            <person name="Goodwin L."/>
            <person name="Brettin T."/>
            <person name="Detter J.C."/>
            <person name="Han C."/>
            <person name="Pitluck S."/>
            <person name="Mikhailova N."/>
            <person name="Pati A."/>
            <person name="Mavrommatis K."/>
            <person name="Chen A."/>
            <person name="Palaniappan K."/>
            <person name="Land M."/>
            <person name="Hauser L."/>
            <person name="Chang Y.J."/>
            <person name="Jeffries C.D."/>
            <person name="Chain P."/>
            <person name="Rohde C."/>
            <person name="Goker M."/>
            <person name="Bristow J."/>
            <person name="Eisen J.A."/>
            <person name="Markowitz V."/>
            <person name="Hugenholtz P."/>
            <person name="Kyrpides N.C."/>
            <person name="Klenk H.P."/>
        </authorList>
    </citation>
    <scope>NUCLEOTIDE SEQUENCE [LARGE SCALE GENOMIC DNA]</scope>
    <source>
        <strain evidence="3">ATCC 14201 / DSM 1135 / JCM 12969 / NCTC 10249 / C-1013-b</strain>
    </source>
</reference>